<evidence type="ECO:0000256" key="1">
    <source>
        <dbReference type="SAM" id="MobiDB-lite"/>
    </source>
</evidence>
<keyword evidence="4" id="KW-1185">Reference proteome</keyword>
<dbReference type="EMBL" id="WAAO01000001">
    <property type="protein sequence ID" value="KAB1867118.1"/>
    <property type="molecule type" value="Genomic_DNA"/>
</dbReference>
<keyword evidence="2" id="KW-0472">Membrane</keyword>
<gene>
    <name evidence="3" type="ORF">F6A08_04800</name>
</gene>
<reference evidence="4" key="1">
    <citation type="submission" date="2019-09" db="EMBL/GenBank/DDBJ databases">
        <title>Whole genome sequencing of Microbacterium maritypicum.</title>
        <authorList>
            <person name="Lenchi N."/>
        </authorList>
    </citation>
    <scope>NUCLEOTIDE SEQUENCE [LARGE SCALE GENOMIC DNA]</scope>
    <source>
        <strain evidence="4">G1</strain>
    </source>
</reference>
<feature type="transmembrane region" description="Helical" evidence="2">
    <location>
        <begin position="42"/>
        <end position="63"/>
    </location>
</feature>
<feature type="compositionally biased region" description="Basic and acidic residues" evidence="1">
    <location>
        <begin position="8"/>
        <end position="24"/>
    </location>
</feature>
<evidence type="ECO:0000313" key="4">
    <source>
        <dbReference type="Proteomes" id="UP000478836"/>
    </source>
</evidence>
<dbReference type="Proteomes" id="UP000478836">
    <property type="component" value="Unassembled WGS sequence"/>
</dbReference>
<accession>A0ABQ6V9V2</accession>
<name>A0ABQ6V9V2_9MICO</name>
<keyword evidence="2" id="KW-1133">Transmembrane helix</keyword>
<comment type="caution">
    <text evidence="3">The sequence shown here is derived from an EMBL/GenBank/DDBJ whole genome shotgun (WGS) entry which is preliminary data.</text>
</comment>
<sequence length="594" mass="62979">MSHTSRRAAREAAQKQQADREAAEQRAGVAARRARRRKRAGVIWLIVGLVLVVLLAAAVWVGFRALTVKDGLEQSQRLIGELQNGADVKATLEEISGHAESAGAAASDPVWAAFEWIPVAGENLRGVRLAAQSLDVLVNDVGVPVLGGGTDGGALIPKILEVTKAESGRIAQLAEEIGAVQKSTALIGPVRKGVDQVSEVMGMAAPAVEMLPTLLGADGTRNYLLVFQNNAETLALGGSAAAQTLINVDNGKITMGSQGSSASYQNGVAVDVPVEQSAIDLYSSYLVDHINTSMSRPDFPTAAKIMRAWWQRDIAPDEIDAVISIDPLALSRILVATGPIPLVTGDVLSSENATALLLSQVYQRWDSYEHPELVDGFFAAAAGAVFQKVASGQFNLKDMAWALNESAAQGSLLVWSEDDKVTEAIAGHRISGILPTDNNDATTIGVFFNNSNGSKIDYYTQASINADAVCEAGSATFTVNAGLTLPITQEQAEALPRYVQSMTFFTTFRDWIYIYGPPGTAVSNVAVNGERVEVLQQGIDDLGRPTARFEAWFDAGDQVNVTASFTGEGEFGPLAVQTNPMIHPTVPSITDSCG</sequence>
<dbReference type="Pfam" id="PF13196">
    <property type="entry name" value="DUF4012"/>
    <property type="match status" value="1"/>
</dbReference>
<feature type="region of interest" description="Disordered" evidence="1">
    <location>
        <begin position="1"/>
        <end position="24"/>
    </location>
</feature>
<proteinExistence type="predicted"/>
<evidence type="ECO:0000313" key="3">
    <source>
        <dbReference type="EMBL" id="KAB1867118.1"/>
    </source>
</evidence>
<dbReference type="RefSeq" id="WP_151458772.1">
    <property type="nucleotide sequence ID" value="NZ_WAAO01000001.1"/>
</dbReference>
<protein>
    <submittedName>
        <fullName evidence="3">DUF4012 domain-containing protein</fullName>
    </submittedName>
</protein>
<organism evidence="3 4">
    <name type="scientific">Microbacterium algeriense</name>
    <dbReference type="NCBI Taxonomy" id="2615184"/>
    <lineage>
        <taxon>Bacteria</taxon>
        <taxon>Bacillati</taxon>
        <taxon>Actinomycetota</taxon>
        <taxon>Actinomycetes</taxon>
        <taxon>Micrococcales</taxon>
        <taxon>Microbacteriaceae</taxon>
        <taxon>Microbacterium</taxon>
    </lineage>
</organism>
<evidence type="ECO:0000256" key="2">
    <source>
        <dbReference type="SAM" id="Phobius"/>
    </source>
</evidence>
<dbReference type="GeneID" id="77475754"/>
<dbReference type="InterPro" id="IPR025101">
    <property type="entry name" value="DUF4012"/>
</dbReference>
<keyword evidence="2" id="KW-0812">Transmembrane</keyword>